<sequence>MNPERISNPNSFENISLLRSLFEECVKNNPEIFKKNLKLHTSLHYIFNIESVDN</sequence>
<comment type="caution">
    <text evidence="1">The sequence shown here is derived from an EMBL/GenBank/DDBJ whole genome shotgun (WGS) entry which is preliminary data.</text>
</comment>
<protein>
    <submittedName>
        <fullName evidence="1">Uncharacterized protein</fullName>
    </submittedName>
</protein>
<accession>A0A0G0I7D8</accession>
<dbReference type="EMBL" id="LBTU01000023">
    <property type="protein sequence ID" value="KKQ46900.1"/>
    <property type="molecule type" value="Genomic_DNA"/>
</dbReference>
<organism evidence="1 2">
    <name type="scientific">Candidatus Yanofskybacteria bacterium GW2011_GWC2_37_9</name>
    <dbReference type="NCBI Taxonomy" id="1619028"/>
    <lineage>
        <taxon>Bacteria</taxon>
        <taxon>Candidatus Yanofskyibacteriota</taxon>
    </lineage>
</organism>
<name>A0A0G0I7D8_9BACT</name>
<evidence type="ECO:0000313" key="2">
    <source>
        <dbReference type="Proteomes" id="UP000034430"/>
    </source>
</evidence>
<evidence type="ECO:0000313" key="1">
    <source>
        <dbReference type="EMBL" id="KKQ46900.1"/>
    </source>
</evidence>
<reference evidence="1 2" key="1">
    <citation type="journal article" date="2015" name="Nature">
        <title>rRNA introns, odd ribosomes, and small enigmatic genomes across a large radiation of phyla.</title>
        <authorList>
            <person name="Brown C.T."/>
            <person name="Hug L.A."/>
            <person name="Thomas B.C."/>
            <person name="Sharon I."/>
            <person name="Castelle C.J."/>
            <person name="Singh A."/>
            <person name="Wilkins M.J."/>
            <person name="Williams K.H."/>
            <person name="Banfield J.F."/>
        </authorList>
    </citation>
    <scope>NUCLEOTIDE SEQUENCE [LARGE SCALE GENOMIC DNA]</scope>
</reference>
<proteinExistence type="predicted"/>
<dbReference type="Proteomes" id="UP000034430">
    <property type="component" value="Unassembled WGS sequence"/>
</dbReference>
<dbReference type="AlphaFoldDB" id="A0A0G0I7D8"/>
<gene>
    <name evidence="1" type="ORF">US65_C0023G0002</name>
</gene>